<dbReference type="AlphaFoldDB" id="A0A0B7N804"/>
<gene>
    <name evidence="2" type="primary">PARPA_05414.1 scaffold 18190</name>
</gene>
<evidence type="ECO:0000313" key="2">
    <source>
        <dbReference type="EMBL" id="CEP11548.1"/>
    </source>
</evidence>
<evidence type="ECO:0000313" key="3">
    <source>
        <dbReference type="Proteomes" id="UP000054107"/>
    </source>
</evidence>
<reference evidence="2 3" key="1">
    <citation type="submission" date="2014-09" db="EMBL/GenBank/DDBJ databases">
        <authorList>
            <person name="Ellenberger Sabrina"/>
        </authorList>
    </citation>
    <scope>NUCLEOTIDE SEQUENCE [LARGE SCALE GENOMIC DNA]</scope>
    <source>
        <strain evidence="2 3">CBS 412.66</strain>
    </source>
</reference>
<name>A0A0B7N804_9FUNG</name>
<proteinExistence type="predicted"/>
<protein>
    <submittedName>
        <fullName evidence="2">Uncharacterized protein</fullName>
    </submittedName>
</protein>
<accession>A0A0B7N804</accession>
<feature type="compositionally biased region" description="Polar residues" evidence="1">
    <location>
        <begin position="143"/>
        <end position="158"/>
    </location>
</feature>
<dbReference type="Proteomes" id="UP000054107">
    <property type="component" value="Unassembled WGS sequence"/>
</dbReference>
<organism evidence="2 3">
    <name type="scientific">Parasitella parasitica</name>
    <dbReference type="NCBI Taxonomy" id="35722"/>
    <lineage>
        <taxon>Eukaryota</taxon>
        <taxon>Fungi</taxon>
        <taxon>Fungi incertae sedis</taxon>
        <taxon>Mucoromycota</taxon>
        <taxon>Mucoromycotina</taxon>
        <taxon>Mucoromycetes</taxon>
        <taxon>Mucorales</taxon>
        <taxon>Mucorineae</taxon>
        <taxon>Mucoraceae</taxon>
        <taxon>Parasitella</taxon>
    </lineage>
</organism>
<dbReference type="EMBL" id="LN726514">
    <property type="protein sequence ID" value="CEP11548.1"/>
    <property type="molecule type" value="Genomic_DNA"/>
</dbReference>
<evidence type="ECO:0000256" key="1">
    <source>
        <dbReference type="SAM" id="MobiDB-lite"/>
    </source>
</evidence>
<feature type="compositionally biased region" description="Basic and acidic residues" evidence="1">
    <location>
        <begin position="162"/>
        <end position="179"/>
    </location>
</feature>
<keyword evidence="3" id="KW-1185">Reference proteome</keyword>
<feature type="region of interest" description="Disordered" evidence="1">
    <location>
        <begin position="139"/>
        <end position="179"/>
    </location>
</feature>
<sequence length="262" mass="29566">MFTDYKIFSFLEDTENKEEPVEKSTDAQPAADKLYARHIQKLYNEEFSQEKQRDRGGIIYDEVLARQLHEQLNESAADPSRPLTSTTTCNTDSDVLILDQDTDFDKYEGDGKPPTGILNTFHESVEVDEEFGMDDNNDFVEALSSTPIPDSMPNSTTKNTKRGRENDKDDDSRQTAPKRDVIRSWINEDKQVPVFPSPPVHYDSESISSFDPLWRPSSRGIMGSRNFSLKNLPPPLLAVSASSRAGYLCNAKLSSDINKSFI</sequence>